<evidence type="ECO:0000259" key="9">
    <source>
        <dbReference type="Pfam" id="PF00081"/>
    </source>
</evidence>
<feature type="domain" description="Manganese/iron superoxide dismutase C-terminal" evidence="10">
    <location>
        <begin position="147"/>
        <end position="246"/>
    </location>
</feature>
<dbReference type="GO" id="GO:0046872">
    <property type="term" value="F:metal ion binding"/>
    <property type="evidence" value="ECO:0007669"/>
    <property type="project" value="UniProtKB-KW"/>
</dbReference>
<proteinExistence type="inferred from homology"/>
<dbReference type="InterPro" id="IPR036324">
    <property type="entry name" value="Mn/Fe_SOD_N_sf"/>
</dbReference>
<comment type="similarity">
    <text evidence="1 7">Belongs to the iron/manganese superoxide dismutase family.</text>
</comment>
<dbReference type="Pfam" id="PF02777">
    <property type="entry name" value="Sod_Fe_C"/>
    <property type="match status" value="1"/>
</dbReference>
<accession>A0A0B5H0S0</accession>
<keyword evidence="5" id="KW-0408">Iron</keyword>
<dbReference type="EMBL" id="KP006601">
    <property type="protein sequence ID" value="AJF34459.1"/>
    <property type="molecule type" value="Genomic_DNA"/>
</dbReference>
<dbReference type="PROSITE" id="PS00088">
    <property type="entry name" value="SOD_MN"/>
    <property type="match status" value="1"/>
</dbReference>
<dbReference type="Pfam" id="PF00081">
    <property type="entry name" value="Sod_Fe_N"/>
    <property type="match status" value="1"/>
</dbReference>
<dbReference type="Gene3D" id="1.10.287.990">
    <property type="entry name" value="Fe,Mn superoxide dismutase (SOD) domain"/>
    <property type="match status" value="1"/>
</dbReference>
<evidence type="ECO:0000256" key="1">
    <source>
        <dbReference type="ARBA" id="ARBA00008714"/>
    </source>
</evidence>
<feature type="domain" description="Manganese/iron superoxide dismutase N-terminal" evidence="9">
    <location>
        <begin position="53"/>
        <end position="136"/>
    </location>
</feature>
<evidence type="ECO:0000256" key="3">
    <source>
        <dbReference type="ARBA" id="ARBA00022723"/>
    </source>
</evidence>
<evidence type="ECO:0000256" key="8">
    <source>
        <dbReference type="SAM" id="SignalP"/>
    </source>
</evidence>
<dbReference type="EC" id="1.15.1.1" evidence="2 7"/>
<dbReference type="Gene3D" id="3.55.40.20">
    <property type="entry name" value="Iron/manganese superoxide dismutase, C-terminal domain"/>
    <property type="match status" value="1"/>
</dbReference>
<dbReference type="PIRSF" id="PIRSF000349">
    <property type="entry name" value="SODismutase"/>
    <property type="match status" value="1"/>
</dbReference>
<dbReference type="FunFam" id="1.10.287.990:FF:000002">
    <property type="entry name" value="Superoxide dismutase"/>
    <property type="match status" value="1"/>
</dbReference>
<sequence>MHNIDTRRRRVLTLGAASLGLPLARGAAAAPSRAVDLRPPPPSSALPDRMAAQLPPLPWAPTALEPVISGRTIGLHHDQHHRAYVDKLAQAIRGTDFEGLSLERIVRASAVRPAERTIFNNAAQDWNHRFYWHSLSPRGGGRPPRTVQVLVEDSFGSFEAFRGQFLKAASGLFGSGWLWLVQDPATRRLELLQTSNADTPLAQGSVLPLAVVDVWEHAYYVDYQHRRAAYVEGVFDRLLDWSFVEANLAKVARA</sequence>
<reference evidence="11" key="2">
    <citation type="journal article" date="2015" name="Nature">
        <title>A new antibiotic kills pathogens without detectable resistance.</title>
        <authorList>
            <person name="Ling L.L."/>
            <person name="Schneider T."/>
            <person name="Peoples A.J."/>
            <person name="Spoering A.L."/>
            <person name="Engels I."/>
            <person name="Conlon B.P."/>
            <person name="Mueller A."/>
            <person name="Schaberle T.F."/>
            <person name="Hughes D.E."/>
            <person name="Epstein S."/>
            <person name="Jones M."/>
            <person name="Lazarides L."/>
            <person name="Steadman V.A."/>
            <person name="Cohen D.R."/>
            <person name="Felix C.R."/>
            <person name="Fetterman K.A."/>
            <person name="Millett W.P."/>
            <person name="Nitti A.G."/>
            <person name="Zullo A.M."/>
            <person name="Chen C."/>
            <person name="Lewis K."/>
        </authorList>
    </citation>
    <scope>NUCLEOTIDE SEQUENCE</scope>
    <source>
        <strain evidence="11">ISO18629</strain>
    </source>
</reference>
<comment type="catalytic activity">
    <reaction evidence="7">
        <text>2 superoxide + 2 H(+) = H2O2 + O2</text>
        <dbReference type="Rhea" id="RHEA:20696"/>
        <dbReference type="ChEBI" id="CHEBI:15378"/>
        <dbReference type="ChEBI" id="CHEBI:15379"/>
        <dbReference type="ChEBI" id="CHEBI:16240"/>
        <dbReference type="ChEBI" id="CHEBI:18421"/>
        <dbReference type="EC" id="1.15.1.1"/>
    </reaction>
</comment>
<evidence type="ECO:0000256" key="6">
    <source>
        <dbReference type="PIRSR" id="PIRSR000349-1"/>
    </source>
</evidence>
<dbReference type="PRINTS" id="PR01703">
    <property type="entry name" value="MNSODISMTASE"/>
</dbReference>
<dbReference type="InterPro" id="IPR019831">
    <property type="entry name" value="Mn/Fe_SOD_N"/>
</dbReference>
<evidence type="ECO:0000256" key="7">
    <source>
        <dbReference type="RuleBase" id="RU000414"/>
    </source>
</evidence>
<name>A0A0B5H0S0_9BURK</name>
<feature type="binding site" evidence="6">
    <location>
        <position position="213"/>
    </location>
    <ligand>
        <name>Mn(2+)</name>
        <dbReference type="ChEBI" id="CHEBI:29035"/>
    </ligand>
</feature>
<dbReference type="InterPro" id="IPR036314">
    <property type="entry name" value="SOD_C_sf"/>
</dbReference>
<protein>
    <recommendedName>
        <fullName evidence="2 7">Superoxide dismutase</fullName>
        <ecNumber evidence="2 7">1.15.1.1</ecNumber>
    </recommendedName>
</protein>
<evidence type="ECO:0000256" key="5">
    <source>
        <dbReference type="ARBA" id="ARBA00023004"/>
    </source>
</evidence>
<dbReference type="GO" id="GO:0004784">
    <property type="term" value="F:superoxide dismutase activity"/>
    <property type="evidence" value="ECO:0007669"/>
    <property type="project" value="UniProtKB-EC"/>
</dbReference>
<dbReference type="SUPFAM" id="SSF46609">
    <property type="entry name" value="Fe,Mn superoxide dismutase (SOD), N-terminal domain"/>
    <property type="match status" value="1"/>
</dbReference>
<evidence type="ECO:0000313" key="11">
    <source>
        <dbReference type="EMBL" id="AJF34459.1"/>
    </source>
</evidence>
<reference evidence="11" key="1">
    <citation type="submission" date="2014-10" db="EMBL/GenBank/DDBJ databases">
        <authorList>
            <person name="Schaeberle T.F."/>
        </authorList>
    </citation>
    <scope>NUCLEOTIDE SEQUENCE</scope>
    <source>
        <strain evidence="11">ISO18629</strain>
    </source>
</reference>
<dbReference type="SUPFAM" id="SSF54719">
    <property type="entry name" value="Fe,Mn superoxide dismutase (SOD), C-terminal domain"/>
    <property type="match status" value="1"/>
</dbReference>
<dbReference type="AlphaFoldDB" id="A0A0B5H0S0"/>
<organism evidence="11">
    <name type="scientific">Eleftheria terrae</name>
    <dbReference type="NCBI Taxonomy" id="1597781"/>
    <lineage>
        <taxon>Bacteria</taxon>
        <taxon>Pseudomonadati</taxon>
        <taxon>Pseudomonadota</taxon>
        <taxon>Betaproteobacteria</taxon>
        <taxon>Burkholderiales</taxon>
        <taxon>Eleftheria</taxon>
    </lineage>
</organism>
<dbReference type="PROSITE" id="PS51318">
    <property type="entry name" value="TAT"/>
    <property type="match status" value="1"/>
</dbReference>
<evidence type="ECO:0000256" key="2">
    <source>
        <dbReference type="ARBA" id="ARBA00012682"/>
    </source>
</evidence>
<dbReference type="InterPro" id="IPR019833">
    <property type="entry name" value="Mn/Fe_SOD_BS"/>
</dbReference>
<evidence type="ECO:0000259" key="10">
    <source>
        <dbReference type="Pfam" id="PF02777"/>
    </source>
</evidence>
<feature type="chain" id="PRO_5002102468" description="Superoxide dismutase" evidence="8">
    <location>
        <begin position="30"/>
        <end position="254"/>
    </location>
</feature>
<feature type="binding site" evidence="6">
    <location>
        <position position="128"/>
    </location>
    <ligand>
        <name>Mn(2+)</name>
        <dbReference type="ChEBI" id="CHEBI:29035"/>
    </ligand>
</feature>
<dbReference type="InterPro" id="IPR001189">
    <property type="entry name" value="Mn/Fe_SOD"/>
</dbReference>
<feature type="signal peptide" evidence="8">
    <location>
        <begin position="1"/>
        <end position="29"/>
    </location>
</feature>
<dbReference type="InterPro" id="IPR019832">
    <property type="entry name" value="Mn/Fe_SOD_C"/>
</dbReference>
<keyword evidence="3 6" id="KW-0479">Metal-binding</keyword>
<feature type="binding site" evidence="6">
    <location>
        <position position="76"/>
    </location>
    <ligand>
        <name>Mn(2+)</name>
        <dbReference type="ChEBI" id="CHEBI:29035"/>
    </ligand>
</feature>
<dbReference type="PANTHER" id="PTHR42769">
    <property type="entry name" value="SUPEROXIDE DISMUTASE"/>
    <property type="match status" value="1"/>
</dbReference>
<dbReference type="InterPro" id="IPR006311">
    <property type="entry name" value="TAT_signal"/>
</dbReference>
<dbReference type="PANTHER" id="PTHR42769:SF3">
    <property type="entry name" value="SUPEROXIDE DISMUTASE [FE] 2, CHLOROPLASTIC"/>
    <property type="match status" value="1"/>
</dbReference>
<evidence type="ECO:0000256" key="4">
    <source>
        <dbReference type="ARBA" id="ARBA00023002"/>
    </source>
</evidence>
<keyword evidence="8" id="KW-0732">Signal</keyword>
<comment type="function">
    <text evidence="7">Destroys radicals which are normally produced within the cells and which are toxic to biological systems.</text>
</comment>
<keyword evidence="4 7" id="KW-0560">Oxidoreductase</keyword>
<feature type="binding site" evidence="6">
    <location>
        <position position="217"/>
    </location>
    <ligand>
        <name>Mn(2+)</name>
        <dbReference type="ChEBI" id="CHEBI:29035"/>
    </ligand>
</feature>